<protein>
    <submittedName>
        <fullName evidence="1">Histone-lysine N-methyltransferase SETMAR</fullName>
    </submittedName>
</protein>
<dbReference type="InterPro" id="IPR001888">
    <property type="entry name" value="Transposase_1"/>
</dbReference>
<dbReference type="EMBL" id="BMAU01021334">
    <property type="protein sequence ID" value="GFY15167.1"/>
    <property type="molecule type" value="Genomic_DNA"/>
</dbReference>
<dbReference type="GO" id="GO:0003676">
    <property type="term" value="F:nucleic acid binding"/>
    <property type="evidence" value="ECO:0007669"/>
    <property type="project" value="InterPro"/>
</dbReference>
<comment type="caution">
    <text evidence="1">The sequence shown here is derived from an EMBL/GenBank/DDBJ whole genome shotgun (WGS) entry which is preliminary data.</text>
</comment>
<dbReference type="InterPro" id="IPR052709">
    <property type="entry name" value="Transposase-MT_Hybrid"/>
</dbReference>
<accession>A0A8X6SK38</accession>
<dbReference type="Gene3D" id="3.30.420.10">
    <property type="entry name" value="Ribonuclease H-like superfamily/Ribonuclease H"/>
    <property type="match status" value="1"/>
</dbReference>
<evidence type="ECO:0000313" key="2">
    <source>
        <dbReference type="Proteomes" id="UP000887159"/>
    </source>
</evidence>
<organism evidence="1 2">
    <name type="scientific">Trichonephila clavipes</name>
    <name type="common">Golden silk orbweaver</name>
    <name type="synonym">Nephila clavipes</name>
    <dbReference type="NCBI Taxonomy" id="2585209"/>
    <lineage>
        <taxon>Eukaryota</taxon>
        <taxon>Metazoa</taxon>
        <taxon>Ecdysozoa</taxon>
        <taxon>Arthropoda</taxon>
        <taxon>Chelicerata</taxon>
        <taxon>Arachnida</taxon>
        <taxon>Araneae</taxon>
        <taxon>Araneomorphae</taxon>
        <taxon>Entelegynae</taxon>
        <taxon>Araneoidea</taxon>
        <taxon>Nephilidae</taxon>
        <taxon>Trichonephila</taxon>
    </lineage>
</organism>
<dbReference type="AlphaFoldDB" id="A0A8X6SK38"/>
<reference evidence="1" key="1">
    <citation type="submission" date="2020-08" db="EMBL/GenBank/DDBJ databases">
        <title>Multicomponent nature underlies the extraordinary mechanical properties of spider dragline silk.</title>
        <authorList>
            <person name="Kono N."/>
            <person name="Nakamura H."/>
            <person name="Mori M."/>
            <person name="Yoshida Y."/>
            <person name="Ohtoshi R."/>
            <person name="Malay A.D."/>
            <person name="Moran D.A.P."/>
            <person name="Tomita M."/>
            <person name="Numata K."/>
            <person name="Arakawa K."/>
        </authorList>
    </citation>
    <scope>NUCLEOTIDE SEQUENCE</scope>
</reference>
<dbReference type="InterPro" id="IPR036397">
    <property type="entry name" value="RNaseH_sf"/>
</dbReference>
<proteinExistence type="predicted"/>
<dbReference type="Proteomes" id="UP000887159">
    <property type="component" value="Unassembled WGS sequence"/>
</dbReference>
<dbReference type="Pfam" id="PF01359">
    <property type="entry name" value="Transposase_1"/>
    <property type="match status" value="1"/>
</dbReference>
<dbReference type="PANTHER" id="PTHR46060">
    <property type="entry name" value="MARINER MOS1 TRANSPOSASE-LIKE PROTEIN"/>
    <property type="match status" value="1"/>
</dbReference>
<gene>
    <name evidence="1" type="primary">SETMAR_109</name>
    <name evidence="1" type="ORF">TNCV_1569801</name>
</gene>
<sequence length="90" mass="9998">MGGLFDRIVTDDETWVALVHTEAKQQYRAYGFTGSPTRLGKGCPTLSALKVMVTIFWNDQGILLIEFTTSGATIKSEIYGQTLKKLKRAI</sequence>
<dbReference type="PANTHER" id="PTHR46060:SF1">
    <property type="entry name" value="MARINER MOS1 TRANSPOSASE-LIKE PROTEIN"/>
    <property type="match status" value="1"/>
</dbReference>
<evidence type="ECO:0000313" key="1">
    <source>
        <dbReference type="EMBL" id="GFY15167.1"/>
    </source>
</evidence>
<keyword evidence="2" id="KW-1185">Reference proteome</keyword>
<name>A0A8X6SK38_TRICX</name>